<accession>A0ABV0VGJ4</accession>
<gene>
    <name evidence="1" type="ORF">ILYODFUR_013847</name>
</gene>
<organism evidence="1 2">
    <name type="scientific">Ilyodon furcidens</name>
    <name type="common">goldbreast splitfin</name>
    <dbReference type="NCBI Taxonomy" id="33524"/>
    <lineage>
        <taxon>Eukaryota</taxon>
        <taxon>Metazoa</taxon>
        <taxon>Chordata</taxon>
        <taxon>Craniata</taxon>
        <taxon>Vertebrata</taxon>
        <taxon>Euteleostomi</taxon>
        <taxon>Actinopterygii</taxon>
        <taxon>Neopterygii</taxon>
        <taxon>Teleostei</taxon>
        <taxon>Neoteleostei</taxon>
        <taxon>Acanthomorphata</taxon>
        <taxon>Ovalentaria</taxon>
        <taxon>Atherinomorphae</taxon>
        <taxon>Cyprinodontiformes</taxon>
        <taxon>Goodeidae</taxon>
        <taxon>Ilyodon</taxon>
    </lineage>
</organism>
<name>A0ABV0VGJ4_9TELE</name>
<keyword evidence="2" id="KW-1185">Reference proteome</keyword>
<evidence type="ECO:0000313" key="1">
    <source>
        <dbReference type="EMBL" id="MEQ2255433.1"/>
    </source>
</evidence>
<evidence type="ECO:0000313" key="2">
    <source>
        <dbReference type="Proteomes" id="UP001482620"/>
    </source>
</evidence>
<proteinExistence type="predicted"/>
<protein>
    <submittedName>
        <fullName evidence="1">Uncharacterized protein</fullName>
    </submittedName>
</protein>
<reference evidence="1 2" key="1">
    <citation type="submission" date="2021-06" db="EMBL/GenBank/DDBJ databases">
        <authorList>
            <person name="Palmer J.M."/>
        </authorList>
    </citation>
    <scope>NUCLEOTIDE SEQUENCE [LARGE SCALE GENOMIC DNA]</scope>
    <source>
        <strain evidence="2">if_2019</strain>
        <tissue evidence="1">Muscle</tissue>
    </source>
</reference>
<sequence length="106" mass="11818">MSMLGLQMIGRQSDAAAACGLRRYYFICALKLVLTDTRTSEMRNSITFYGSNRSNPAETGWIYPHGRIKVRRLFKFSACFKSLNNKIQPKSAVSAVHADPESLPGT</sequence>
<comment type="caution">
    <text evidence="1">The sequence shown here is derived from an EMBL/GenBank/DDBJ whole genome shotgun (WGS) entry which is preliminary data.</text>
</comment>
<dbReference type="Proteomes" id="UP001482620">
    <property type="component" value="Unassembled WGS sequence"/>
</dbReference>
<dbReference type="EMBL" id="JAHRIQ010105412">
    <property type="protein sequence ID" value="MEQ2255433.1"/>
    <property type="molecule type" value="Genomic_DNA"/>
</dbReference>